<dbReference type="EMBL" id="JADINF010000032">
    <property type="protein sequence ID" value="MBO8423651.1"/>
    <property type="molecule type" value="Genomic_DNA"/>
</dbReference>
<dbReference type="InterPro" id="IPR005122">
    <property type="entry name" value="Uracil-DNA_glycosylase-like"/>
</dbReference>
<dbReference type="SMART" id="SM00986">
    <property type="entry name" value="UDG"/>
    <property type="match status" value="1"/>
</dbReference>
<dbReference type="AlphaFoldDB" id="A0A940DFZ2"/>
<dbReference type="Pfam" id="PF03167">
    <property type="entry name" value="UDG"/>
    <property type="match status" value="1"/>
</dbReference>
<dbReference type="InterPro" id="IPR036895">
    <property type="entry name" value="Uracil-DNA_glycosylase-like_sf"/>
</dbReference>
<organism evidence="2 3">
    <name type="scientific">Candidatus Stercoripulliclostridium pullicola</name>
    <dbReference type="NCBI Taxonomy" id="2840953"/>
    <lineage>
        <taxon>Bacteria</taxon>
        <taxon>Bacillati</taxon>
        <taxon>Bacillota</taxon>
        <taxon>Clostridia</taxon>
        <taxon>Eubacteriales</taxon>
        <taxon>Candidatus Stercoripulliclostridium</taxon>
    </lineage>
</organism>
<evidence type="ECO:0000259" key="1">
    <source>
        <dbReference type="SMART" id="SM00986"/>
    </source>
</evidence>
<comment type="caution">
    <text evidence="2">The sequence shown here is derived from an EMBL/GenBank/DDBJ whole genome shotgun (WGS) entry which is preliminary data.</text>
</comment>
<dbReference type="Proteomes" id="UP000727857">
    <property type="component" value="Unassembled WGS sequence"/>
</dbReference>
<evidence type="ECO:0000313" key="3">
    <source>
        <dbReference type="Proteomes" id="UP000727857"/>
    </source>
</evidence>
<accession>A0A940DFZ2</accession>
<dbReference type="InterPro" id="IPR026353">
    <property type="entry name" value="Hypoxan-DNA_Glyclase"/>
</dbReference>
<reference evidence="2" key="1">
    <citation type="submission" date="2020-10" db="EMBL/GenBank/DDBJ databases">
        <authorList>
            <person name="Gilroy R."/>
        </authorList>
    </citation>
    <scope>NUCLEOTIDE SEQUENCE</scope>
    <source>
        <strain evidence="2">517</strain>
    </source>
</reference>
<sequence length="154" mass="17052">MRVEGFRPYFAPDAEILILGSFPSVKSRETSFYYGHPRNRFWKVLADFYGESAPTGVEERKAFVKAHGIALWDIVVSCEISGSADATIRDYAVADLKEVLDAAPIKKILVNGSTAMKIFSKNYAELLPMTTALPSTSPANARFDVSAWENALRI</sequence>
<dbReference type="EC" id="3.2.2.15" evidence="2"/>
<dbReference type="NCBIfam" id="TIGR04274">
    <property type="entry name" value="hypoxanDNAglyco"/>
    <property type="match status" value="1"/>
</dbReference>
<dbReference type="SUPFAM" id="SSF52141">
    <property type="entry name" value="Uracil-DNA glycosylase-like"/>
    <property type="match status" value="1"/>
</dbReference>
<keyword evidence="2" id="KW-0378">Hydrolase</keyword>
<gene>
    <name evidence="2" type="ORF">IAB16_01315</name>
</gene>
<dbReference type="Gene3D" id="3.40.470.10">
    <property type="entry name" value="Uracil-DNA glycosylase-like domain"/>
    <property type="match status" value="1"/>
</dbReference>
<feature type="domain" description="Uracil-DNA glycosylase-like" evidence="1">
    <location>
        <begin position="7"/>
        <end position="152"/>
    </location>
</feature>
<keyword evidence="2" id="KW-0326">Glycosidase</keyword>
<dbReference type="SMART" id="SM00987">
    <property type="entry name" value="UreE_C"/>
    <property type="match status" value="1"/>
</dbReference>
<dbReference type="CDD" id="cd10032">
    <property type="entry name" value="UDG-F6_HDG"/>
    <property type="match status" value="1"/>
</dbReference>
<protein>
    <submittedName>
        <fullName evidence="2">DNA-deoxyinosine glycosylase</fullName>
        <ecNumber evidence="2">3.2.2.15</ecNumber>
    </submittedName>
</protein>
<evidence type="ECO:0000313" key="2">
    <source>
        <dbReference type="EMBL" id="MBO8423651.1"/>
    </source>
</evidence>
<dbReference type="GO" id="GO:0033958">
    <property type="term" value="F:DNA-deoxyinosine glycosylase activity"/>
    <property type="evidence" value="ECO:0007669"/>
    <property type="project" value="UniProtKB-EC"/>
</dbReference>
<name>A0A940DFZ2_9FIRM</name>
<reference evidence="2" key="2">
    <citation type="journal article" date="2021" name="PeerJ">
        <title>Extensive microbial diversity within the chicken gut microbiome revealed by metagenomics and culture.</title>
        <authorList>
            <person name="Gilroy R."/>
            <person name="Ravi A."/>
            <person name="Getino M."/>
            <person name="Pursley I."/>
            <person name="Horton D.L."/>
            <person name="Alikhan N.F."/>
            <person name="Baker D."/>
            <person name="Gharbi K."/>
            <person name="Hall N."/>
            <person name="Watson M."/>
            <person name="Adriaenssens E.M."/>
            <person name="Foster-Nyarko E."/>
            <person name="Jarju S."/>
            <person name="Secka A."/>
            <person name="Antonio M."/>
            <person name="Oren A."/>
            <person name="Chaudhuri R.R."/>
            <person name="La Ragione R."/>
            <person name="Hildebrand F."/>
            <person name="Pallen M.J."/>
        </authorList>
    </citation>
    <scope>NUCLEOTIDE SEQUENCE</scope>
    <source>
        <strain evidence="2">517</strain>
    </source>
</reference>
<proteinExistence type="predicted"/>